<dbReference type="EMBL" id="CAJPDT010000097">
    <property type="protein sequence ID" value="CAF9937176.1"/>
    <property type="molecule type" value="Genomic_DNA"/>
</dbReference>
<feature type="compositionally biased region" description="Polar residues" evidence="1">
    <location>
        <begin position="395"/>
        <end position="408"/>
    </location>
</feature>
<name>A0A8H3GC36_9LECA</name>
<dbReference type="PROSITE" id="PS50030">
    <property type="entry name" value="UBA"/>
    <property type="match status" value="1"/>
</dbReference>
<dbReference type="SUPFAM" id="SSF46934">
    <property type="entry name" value="UBA-like"/>
    <property type="match status" value="1"/>
</dbReference>
<feature type="compositionally biased region" description="Polar residues" evidence="1">
    <location>
        <begin position="56"/>
        <end position="86"/>
    </location>
</feature>
<gene>
    <name evidence="3" type="ORF">IMSHALPRED_011045</name>
</gene>
<feature type="domain" description="UBA" evidence="2">
    <location>
        <begin position="302"/>
        <end position="344"/>
    </location>
</feature>
<feature type="compositionally biased region" description="Low complexity" evidence="1">
    <location>
        <begin position="195"/>
        <end position="206"/>
    </location>
</feature>
<feature type="region of interest" description="Disordered" evidence="1">
    <location>
        <begin position="794"/>
        <end position="823"/>
    </location>
</feature>
<dbReference type="SUPFAM" id="SSF48452">
    <property type="entry name" value="TPR-like"/>
    <property type="match status" value="1"/>
</dbReference>
<feature type="compositionally biased region" description="Polar residues" evidence="1">
    <location>
        <begin position="133"/>
        <end position="149"/>
    </location>
</feature>
<dbReference type="InterPro" id="IPR011990">
    <property type="entry name" value="TPR-like_helical_dom_sf"/>
</dbReference>
<reference evidence="3" key="1">
    <citation type="submission" date="2021-03" db="EMBL/GenBank/DDBJ databases">
        <authorList>
            <person name="Tagirdzhanova G."/>
        </authorList>
    </citation>
    <scope>NUCLEOTIDE SEQUENCE</scope>
</reference>
<dbReference type="Proteomes" id="UP000664534">
    <property type="component" value="Unassembled WGS sequence"/>
</dbReference>
<dbReference type="GO" id="GO:0030276">
    <property type="term" value="F:clathrin binding"/>
    <property type="evidence" value="ECO:0007669"/>
    <property type="project" value="TreeGrafter"/>
</dbReference>
<dbReference type="InterPro" id="IPR015940">
    <property type="entry name" value="UBA"/>
</dbReference>
<dbReference type="Gene3D" id="1.10.8.10">
    <property type="entry name" value="DNA helicase RuvA subunit, C-terminal domain"/>
    <property type="match status" value="1"/>
</dbReference>
<dbReference type="GO" id="GO:0072583">
    <property type="term" value="P:clathrin-dependent endocytosis"/>
    <property type="evidence" value="ECO:0007669"/>
    <property type="project" value="TreeGrafter"/>
</dbReference>
<evidence type="ECO:0000256" key="1">
    <source>
        <dbReference type="SAM" id="MobiDB-lite"/>
    </source>
</evidence>
<dbReference type="SUPFAM" id="SSF46565">
    <property type="entry name" value="Chaperone J-domain"/>
    <property type="match status" value="1"/>
</dbReference>
<feature type="region of interest" description="Disordered" evidence="1">
    <location>
        <begin position="444"/>
        <end position="643"/>
    </location>
</feature>
<dbReference type="GO" id="GO:0005737">
    <property type="term" value="C:cytoplasm"/>
    <property type="evidence" value="ECO:0007669"/>
    <property type="project" value="TreeGrafter"/>
</dbReference>
<feature type="region of interest" description="Disordered" evidence="1">
    <location>
        <begin position="1"/>
        <end position="149"/>
    </location>
</feature>
<dbReference type="Gene3D" id="1.10.287.110">
    <property type="entry name" value="DnaJ domain"/>
    <property type="match status" value="1"/>
</dbReference>
<feature type="region of interest" description="Disordered" evidence="1">
    <location>
        <begin position="191"/>
        <end position="309"/>
    </location>
</feature>
<sequence length="954" mass="103327">MDDLSSVEWAPSNPPSSGRQHPPALGNYYPTLRPTPPQSGSSTPSTFPAPAGIGQRPNNVPPRSSGSTPTNDSFANLVTFSGQQSTKSLSLQEQQKRLQEERAKQEAEKRRQFDARFGSVQATSWETLGDGRTTPNRITAPPTYTATSEYGGQRLSKIINKPFVGIPTDSSAKSPIEDDSDLFSAFNASAPVDTSSYMSPPSLSPSIDGPNTFSGSGAPVSSSAIKRPDGSSGDDTEEIDDDPFGLGMDGFIKKPKQDAVVKGPSEEGDDVLGLLGRPISEFSKSQPAREKAPEPARDAFPHPQDRAVAELVDMGFTPEKAKTALEATESGTDVQAAVGWLLNQAHEESRQKSQPQRQEDEPNNRSQQLKRTPGRRKSSGSGSAKPAWMREQDRTGASQRRQDSNSPVNGEKDNSQYAAEIGTKMFKTANSLWKTGTKKLNQAVAEFNSDSDSNQPKWMKEAPPEVSGRKPRPPQRLPDANDHDRMARKAQQQSTTRHARPDVTDEALMLEADSRPPQRKSRSKADVTQELPGPPPPSRSREHQGRSMPQPKFMQQQVSRDPKAKLSRQAVEEEASQAYISPARRKKTTPIPPPPEQEPDLLFDSSQSSYRPAPTLARPIPAPRAGEPLTTVPPTRPPTQRRDVPAISPFALQASTKARQEGTVAFKRGDYALATTLYSTSISALPSTHPLVLPILTNRALAHLKTGDPKAAIADAKSALDVIGPSRGASETVDIGGDEGLKPMVLYWEKATTRQAEALEQLERWSEAATAWKACVEAGVGGANSIAGRNRCEKAAAGPTQPNAPAVRKPAAPKPRPKASAFGDLMPESAQSAEAVSRLRAANAAADRIDDEKFALADVVDLRVKKWKLGKESNLRALLSTLQNVLWEGSGWKEIGMGELLMPGKVKINYMKGIAKVHPDKLPTTATTEQKMISAAVFATLNEAWEKFKQENNL</sequence>
<accession>A0A8H3GC36</accession>
<feature type="compositionally biased region" description="Polar residues" evidence="1">
    <location>
        <begin position="209"/>
        <end position="224"/>
    </location>
</feature>
<dbReference type="GO" id="GO:0031982">
    <property type="term" value="C:vesicle"/>
    <property type="evidence" value="ECO:0007669"/>
    <property type="project" value="TreeGrafter"/>
</dbReference>
<comment type="caution">
    <text evidence="3">The sequence shown here is derived from an EMBL/GenBank/DDBJ whole genome shotgun (WGS) entry which is preliminary data.</text>
</comment>
<dbReference type="SMART" id="SM00165">
    <property type="entry name" value="UBA"/>
    <property type="match status" value="1"/>
</dbReference>
<dbReference type="PANTHER" id="PTHR23172">
    <property type="entry name" value="AUXILIN/CYCLIN G-ASSOCIATED KINASE-RELATED"/>
    <property type="match status" value="1"/>
</dbReference>
<feature type="compositionally biased region" description="Basic and acidic residues" evidence="1">
    <location>
        <begin position="94"/>
        <end position="114"/>
    </location>
</feature>
<feature type="compositionally biased region" description="Basic and acidic residues" evidence="1">
    <location>
        <begin position="345"/>
        <end position="363"/>
    </location>
</feature>
<dbReference type="FunFam" id="1.25.40.10:FF:000354">
    <property type="entry name" value="UBA domain-containing protein 7"/>
    <property type="match status" value="1"/>
</dbReference>
<dbReference type="AlphaFoldDB" id="A0A8H3GC36"/>
<dbReference type="OrthoDB" id="1717591at2759"/>
<dbReference type="Pfam" id="PF22562">
    <property type="entry name" value="UBA_7"/>
    <property type="match status" value="1"/>
</dbReference>
<feature type="compositionally biased region" description="Acidic residues" evidence="1">
    <location>
        <begin position="232"/>
        <end position="243"/>
    </location>
</feature>
<evidence type="ECO:0000313" key="4">
    <source>
        <dbReference type="Proteomes" id="UP000664534"/>
    </source>
</evidence>
<proteinExistence type="predicted"/>
<evidence type="ECO:0000259" key="2">
    <source>
        <dbReference type="PROSITE" id="PS50030"/>
    </source>
</evidence>
<protein>
    <recommendedName>
        <fullName evidence="2">UBA domain-containing protein</fullName>
    </recommendedName>
</protein>
<feature type="region of interest" description="Disordered" evidence="1">
    <location>
        <begin position="336"/>
        <end position="419"/>
    </location>
</feature>
<dbReference type="GO" id="GO:0072318">
    <property type="term" value="P:clathrin coat disassembly"/>
    <property type="evidence" value="ECO:0007669"/>
    <property type="project" value="TreeGrafter"/>
</dbReference>
<evidence type="ECO:0000313" key="3">
    <source>
        <dbReference type="EMBL" id="CAF9937176.1"/>
    </source>
</evidence>
<keyword evidence="4" id="KW-1185">Reference proteome</keyword>
<dbReference type="InterPro" id="IPR009060">
    <property type="entry name" value="UBA-like_sf"/>
</dbReference>
<dbReference type="Gene3D" id="1.25.40.10">
    <property type="entry name" value="Tetratricopeptide repeat domain"/>
    <property type="match status" value="1"/>
</dbReference>
<dbReference type="FunFam" id="1.10.287.110:FF:000002">
    <property type="entry name" value="putative tyrosine-protein phosphatase auxilin isoform X2"/>
    <property type="match status" value="1"/>
</dbReference>
<feature type="compositionally biased region" description="Basic and acidic residues" evidence="1">
    <location>
        <begin position="287"/>
        <end position="308"/>
    </location>
</feature>
<dbReference type="PANTHER" id="PTHR23172:SF19">
    <property type="entry name" value="J DOMAIN-CONTAINING PROTEIN"/>
    <property type="match status" value="1"/>
</dbReference>
<dbReference type="InterPro" id="IPR036869">
    <property type="entry name" value="J_dom_sf"/>
</dbReference>
<organism evidence="3 4">
    <name type="scientific">Imshaugia aleurites</name>
    <dbReference type="NCBI Taxonomy" id="172621"/>
    <lineage>
        <taxon>Eukaryota</taxon>
        <taxon>Fungi</taxon>
        <taxon>Dikarya</taxon>
        <taxon>Ascomycota</taxon>
        <taxon>Pezizomycotina</taxon>
        <taxon>Lecanoromycetes</taxon>
        <taxon>OSLEUM clade</taxon>
        <taxon>Lecanoromycetidae</taxon>
        <taxon>Lecanorales</taxon>
        <taxon>Lecanorineae</taxon>
        <taxon>Parmeliaceae</taxon>
        <taxon>Imshaugia</taxon>
    </lineage>
</organism>